<protein>
    <submittedName>
        <fullName evidence="1">Uncharacterized protein</fullName>
    </submittedName>
</protein>
<name>A0A518I9X9_9PLAN</name>
<dbReference type="AlphaFoldDB" id="A0A518I9X9"/>
<accession>A0A518I9X9</accession>
<organism evidence="1 2">
    <name type="scientific">Gimesia fumaroli</name>
    <dbReference type="NCBI Taxonomy" id="2527976"/>
    <lineage>
        <taxon>Bacteria</taxon>
        <taxon>Pseudomonadati</taxon>
        <taxon>Planctomycetota</taxon>
        <taxon>Planctomycetia</taxon>
        <taxon>Planctomycetales</taxon>
        <taxon>Planctomycetaceae</taxon>
        <taxon>Gimesia</taxon>
    </lineage>
</organism>
<evidence type="ECO:0000313" key="2">
    <source>
        <dbReference type="Proteomes" id="UP000318313"/>
    </source>
</evidence>
<reference evidence="1 2" key="1">
    <citation type="submission" date="2019-03" db="EMBL/GenBank/DDBJ databases">
        <title>Deep-cultivation of Planctomycetes and their phenomic and genomic characterization uncovers novel biology.</title>
        <authorList>
            <person name="Wiegand S."/>
            <person name="Jogler M."/>
            <person name="Boedeker C."/>
            <person name="Pinto D."/>
            <person name="Vollmers J."/>
            <person name="Rivas-Marin E."/>
            <person name="Kohn T."/>
            <person name="Peeters S.H."/>
            <person name="Heuer A."/>
            <person name="Rast P."/>
            <person name="Oberbeckmann S."/>
            <person name="Bunk B."/>
            <person name="Jeske O."/>
            <person name="Meyerdierks A."/>
            <person name="Storesund J.E."/>
            <person name="Kallscheuer N."/>
            <person name="Luecker S."/>
            <person name="Lage O.M."/>
            <person name="Pohl T."/>
            <person name="Merkel B.J."/>
            <person name="Hornburger P."/>
            <person name="Mueller R.-W."/>
            <person name="Bruemmer F."/>
            <person name="Labrenz M."/>
            <person name="Spormann A.M."/>
            <person name="Op den Camp H."/>
            <person name="Overmann J."/>
            <person name="Amann R."/>
            <person name="Jetten M.S.M."/>
            <person name="Mascher T."/>
            <person name="Medema M.H."/>
            <person name="Devos D.P."/>
            <person name="Kaster A.-K."/>
            <person name="Ovreas L."/>
            <person name="Rohde M."/>
            <person name="Galperin M.Y."/>
            <person name="Jogler C."/>
        </authorList>
    </citation>
    <scope>NUCLEOTIDE SEQUENCE [LARGE SCALE GENOMIC DNA]</scope>
    <source>
        <strain evidence="1 2">Enr17</strain>
    </source>
</reference>
<dbReference type="EMBL" id="CP037452">
    <property type="protein sequence ID" value="QDV49921.1"/>
    <property type="molecule type" value="Genomic_DNA"/>
</dbReference>
<proteinExistence type="predicted"/>
<keyword evidence="2" id="KW-1185">Reference proteome</keyword>
<gene>
    <name evidence="1" type="ORF">Enr17x_19430</name>
</gene>
<dbReference type="Proteomes" id="UP000318313">
    <property type="component" value="Chromosome"/>
</dbReference>
<evidence type="ECO:0000313" key="1">
    <source>
        <dbReference type="EMBL" id="QDV49921.1"/>
    </source>
</evidence>
<sequence length="52" mass="6060">MLCNYIGKKKNLPVLMVGERPYGLCNIGKVFSEIKKFYPEVPKWCCVHVLSW</sequence>
<dbReference type="KEGG" id="gfm:Enr17x_19430"/>